<evidence type="ECO:0000313" key="2">
    <source>
        <dbReference type="Proteomes" id="UP001302274"/>
    </source>
</evidence>
<accession>A0ABU5VVX2</accession>
<sequence>MTKVFKQTNIILLLKLIVLSFIFCLPKAPASFEQDNYFSKTTPSKINSFILPSNVHFEHKVLKKIPLLESTLPVVALNFTPQFTTLANSTPSYTHSKTSHFISSSFARGPPLHS</sequence>
<proteinExistence type="predicted"/>
<organism evidence="1 2">
    <name type="scientific">Bacteriovorax antarcticus</name>
    <dbReference type="NCBI Taxonomy" id="3088717"/>
    <lineage>
        <taxon>Bacteria</taxon>
        <taxon>Pseudomonadati</taxon>
        <taxon>Bdellovibrionota</taxon>
        <taxon>Bacteriovoracia</taxon>
        <taxon>Bacteriovoracales</taxon>
        <taxon>Bacteriovoracaceae</taxon>
        <taxon>Bacteriovorax</taxon>
    </lineage>
</organism>
<protein>
    <submittedName>
        <fullName evidence="1">Uncharacterized protein</fullName>
    </submittedName>
</protein>
<reference evidence="1 2" key="1">
    <citation type="submission" date="2023-11" db="EMBL/GenBank/DDBJ databases">
        <title>A Novel Polar Bacteriovorax (B. antarcticus) Isolated from the Biocrust in Antarctica.</title>
        <authorList>
            <person name="Mun W."/>
            <person name="Choi S.Y."/>
            <person name="Mitchell R.J."/>
        </authorList>
    </citation>
    <scope>NUCLEOTIDE SEQUENCE [LARGE SCALE GENOMIC DNA]</scope>
    <source>
        <strain evidence="1 2">PP10</strain>
    </source>
</reference>
<comment type="caution">
    <text evidence="1">The sequence shown here is derived from an EMBL/GenBank/DDBJ whole genome shotgun (WGS) entry which is preliminary data.</text>
</comment>
<keyword evidence="2" id="KW-1185">Reference proteome</keyword>
<dbReference type="EMBL" id="JAYGJQ010000001">
    <property type="protein sequence ID" value="MEA9356180.1"/>
    <property type="molecule type" value="Genomic_DNA"/>
</dbReference>
<dbReference type="Proteomes" id="UP001302274">
    <property type="component" value="Unassembled WGS sequence"/>
</dbReference>
<gene>
    <name evidence="1" type="ORF">SHI21_08205</name>
</gene>
<name>A0ABU5VVX2_9BACT</name>
<evidence type="ECO:0000313" key="1">
    <source>
        <dbReference type="EMBL" id="MEA9356180.1"/>
    </source>
</evidence>
<dbReference type="RefSeq" id="WP_323575859.1">
    <property type="nucleotide sequence ID" value="NZ_JAYGJQ010000001.1"/>
</dbReference>